<dbReference type="Pfam" id="PF08242">
    <property type="entry name" value="Methyltransf_12"/>
    <property type="match status" value="1"/>
</dbReference>
<evidence type="ECO:0000313" key="3">
    <source>
        <dbReference type="Proteomes" id="UP000254101"/>
    </source>
</evidence>
<dbReference type="Gene3D" id="3.40.50.150">
    <property type="entry name" value="Vaccinia Virus protein VP39"/>
    <property type="match status" value="1"/>
</dbReference>
<proteinExistence type="predicted"/>
<dbReference type="InterPro" id="IPR029063">
    <property type="entry name" value="SAM-dependent_MTases_sf"/>
</dbReference>
<dbReference type="CDD" id="cd02440">
    <property type="entry name" value="AdoMet_MTases"/>
    <property type="match status" value="1"/>
</dbReference>
<dbReference type="RefSeq" id="WP_115492485.1">
    <property type="nucleotide sequence ID" value="NZ_JACHWW010000001.1"/>
</dbReference>
<sequence>MAAGGHKDGKAHDHAALMDSIYRGQKYIYDFTRKYYLFGRDDLIRGLDCAPGDGVLEIACGTGRNLAKVQQAYPGTKLFGIDISAEMLKSAAAKLGTAAILAPGDARQFDARAMLGRPTFERVILSYSVSMIPDWERALRHAATLVAPGGSLHVVDFGSYSARDTLGARILRWWLKQFHVSPRLDLPDVAESLGKEPGWRREGRDGMGGYYRLERLYRDNDAVPGPVAGSVAGALD</sequence>
<comment type="caution">
    <text evidence="2">The sequence shown here is derived from an EMBL/GenBank/DDBJ whole genome shotgun (WGS) entry which is preliminary data.</text>
</comment>
<dbReference type="GO" id="GO:0008168">
    <property type="term" value="F:methyltransferase activity"/>
    <property type="evidence" value="ECO:0007669"/>
    <property type="project" value="UniProtKB-KW"/>
</dbReference>
<dbReference type="GO" id="GO:0032259">
    <property type="term" value="P:methylation"/>
    <property type="evidence" value="ECO:0007669"/>
    <property type="project" value="UniProtKB-KW"/>
</dbReference>
<keyword evidence="3" id="KW-1185">Reference proteome</keyword>
<dbReference type="OrthoDB" id="5298787at2"/>
<dbReference type="PANTHER" id="PTHR42912">
    <property type="entry name" value="METHYLTRANSFERASE"/>
    <property type="match status" value="1"/>
</dbReference>
<accession>A0A395LV24</accession>
<organism evidence="2 3">
    <name type="scientific">Alteriqipengyuania lutimaris</name>
    <dbReference type="NCBI Taxonomy" id="1538146"/>
    <lineage>
        <taxon>Bacteria</taxon>
        <taxon>Pseudomonadati</taxon>
        <taxon>Pseudomonadota</taxon>
        <taxon>Alphaproteobacteria</taxon>
        <taxon>Sphingomonadales</taxon>
        <taxon>Erythrobacteraceae</taxon>
        <taxon>Alteriqipengyuania</taxon>
    </lineage>
</organism>
<dbReference type="SUPFAM" id="SSF53335">
    <property type="entry name" value="S-adenosyl-L-methionine-dependent methyltransferases"/>
    <property type="match status" value="1"/>
</dbReference>
<dbReference type="EMBL" id="QRBB01000001">
    <property type="protein sequence ID" value="RDS78260.1"/>
    <property type="molecule type" value="Genomic_DNA"/>
</dbReference>
<name>A0A395LV24_9SPHN</name>
<feature type="domain" description="Methyltransferase type 12" evidence="1">
    <location>
        <begin position="56"/>
        <end position="152"/>
    </location>
</feature>
<protein>
    <submittedName>
        <fullName evidence="2">Class I SAM-dependent methyltransferase</fullName>
    </submittedName>
</protein>
<gene>
    <name evidence="2" type="ORF">DL238_12020</name>
</gene>
<dbReference type="AlphaFoldDB" id="A0A395LV24"/>
<dbReference type="InterPro" id="IPR050508">
    <property type="entry name" value="Methyltransf_Superfamily"/>
</dbReference>
<dbReference type="Proteomes" id="UP000254101">
    <property type="component" value="Unassembled WGS sequence"/>
</dbReference>
<keyword evidence="2" id="KW-0808">Transferase</keyword>
<dbReference type="InterPro" id="IPR013217">
    <property type="entry name" value="Methyltransf_12"/>
</dbReference>
<evidence type="ECO:0000313" key="2">
    <source>
        <dbReference type="EMBL" id="RDS78260.1"/>
    </source>
</evidence>
<evidence type="ECO:0000259" key="1">
    <source>
        <dbReference type="Pfam" id="PF08242"/>
    </source>
</evidence>
<keyword evidence="2" id="KW-0489">Methyltransferase</keyword>
<reference evidence="2 3" key="1">
    <citation type="submission" date="2018-07" db="EMBL/GenBank/DDBJ databases">
        <title>Erythrobacter nanhaiensis sp. nov., a novel member of the genus Erythrobacter isolated from the South China Sea.</title>
        <authorList>
            <person name="Chen X."/>
            <person name="Liu J."/>
        </authorList>
    </citation>
    <scope>NUCLEOTIDE SEQUENCE [LARGE SCALE GENOMIC DNA]</scope>
    <source>
        <strain evidence="2 3">S-5</strain>
    </source>
</reference>